<evidence type="ECO:0000313" key="1">
    <source>
        <dbReference type="EMBL" id="GEQ49851.1"/>
    </source>
</evidence>
<dbReference type="Proteomes" id="UP000886597">
    <property type="component" value="Unassembled WGS sequence"/>
</dbReference>
<dbReference type="RefSeq" id="WP_202584157.1">
    <property type="nucleotide sequence ID" value="NZ_BKBO01000027.1"/>
</dbReference>
<dbReference type="AlphaFoldDB" id="A0AAN4ZSW8"/>
<organism evidence="2 3">
    <name type="scientific">Tetragenococcus koreensis</name>
    <dbReference type="NCBI Taxonomy" id="290335"/>
    <lineage>
        <taxon>Bacteria</taxon>
        <taxon>Bacillati</taxon>
        <taxon>Bacillota</taxon>
        <taxon>Bacilli</taxon>
        <taxon>Lactobacillales</taxon>
        <taxon>Enterococcaceae</taxon>
        <taxon>Tetragenococcus</taxon>
    </lineage>
</organism>
<evidence type="ECO:0008006" key="5">
    <source>
        <dbReference type="Google" id="ProtNLM"/>
    </source>
</evidence>
<protein>
    <recommendedName>
        <fullName evidence="5">DUF2969 domain-containing protein</fullName>
    </recommendedName>
</protein>
<dbReference type="Proteomes" id="UP000886607">
    <property type="component" value="Unassembled WGS sequence"/>
</dbReference>
<name>A0AAN4ZSW8_9ENTE</name>
<proteinExistence type="predicted"/>
<accession>A0AAN4ZSW8</accession>
<evidence type="ECO:0000313" key="4">
    <source>
        <dbReference type="Proteomes" id="UP000886607"/>
    </source>
</evidence>
<evidence type="ECO:0000313" key="3">
    <source>
        <dbReference type="Proteomes" id="UP000886597"/>
    </source>
</evidence>
<dbReference type="Pfam" id="PF11184">
    <property type="entry name" value="DUF2969"/>
    <property type="match status" value="1"/>
</dbReference>
<comment type="caution">
    <text evidence="2">The sequence shown here is derived from an EMBL/GenBank/DDBJ whole genome shotgun (WGS) entry which is preliminary data.</text>
</comment>
<reference evidence="2" key="1">
    <citation type="submission" date="2019-08" db="EMBL/GenBank/DDBJ databases">
        <authorList>
            <person name="Ishikawa M."/>
            <person name="Suzuki T."/>
            <person name="Matsutani M."/>
        </authorList>
    </citation>
    <scope>NUCLEOTIDE SEQUENCE</scope>
    <source>
        <strain evidence="2">7C1</strain>
        <strain evidence="1">8C4</strain>
    </source>
</reference>
<reference evidence="2" key="2">
    <citation type="journal article" date="2020" name="Int. Dairy J.">
        <title>Lactic acid bacterial diversity in Brie cheese focusing on salt concentration and pH of isolation medium and characterisation of halophilic and alkaliphilic lactic acid bacterial isolates.</title>
        <authorList>
            <person name="Unno R."/>
            <person name="Matsutani M."/>
            <person name="Suzuki T."/>
            <person name="Kodama K."/>
            <person name="Matsushita H."/>
            <person name="Yamasato K."/>
            <person name="Koizumi Y."/>
            <person name="Ishikawa M."/>
        </authorList>
    </citation>
    <scope>NUCLEOTIDE SEQUENCE</scope>
    <source>
        <strain evidence="2">7C1</strain>
        <strain evidence="1">8C4</strain>
    </source>
</reference>
<sequence length="77" mass="8988">MKKNKEIEVRSEETTRNINGQNYSVTELYIGKKKIGEVLHYGPKEFQSFAEDEDLGASKTMDTAIETIIRRWNLHEQ</sequence>
<dbReference type="EMBL" id="BKBO01000027">
    <property type="protein sequence ID" value="GEQ49851.1"/>
    <property type="molecule type" value="Genomic_DNA"/>
</dbReference>
<gene>
    <name evidence="1" type="ORF">TK11N_17030</name>
    <name evidence="2" type="ORF">TK2N_16770</name>
</gene>
<evidence type="ECO:0000313" key="2">
    <source>
        <dbReference type="EMBL" id="GEQ54833.1"/>
    </source>
</evidence>
<keyword evidence="4" id="KW-1185">Reference proteome</keyword>
<dbReference type="InterPro" id="IPR021351">
    <property type="entry name" value="DUF2969"/>
</dbReference>
<dbReference type="EMBL" id="BKBQ01000026">
    <property type="protein sequence ID" value="GEQ54833.1"/>
    <property type="molecule type" value="Genomic_DNA"/>
</dbReference>